<feature type="domain" description="MYND-type" evidence="4">
    <location>
        <begin position="15"/>
        <end position="55"/>
    </location>
</feature>
<accession>W9JE15</accession>
<dbReference type="GO" id="GO:0008270">
    <property type="term" value="F:zinc ion binding"/>
    <property type="evidence" value="ECO:0007669"/>
    <property type="project" value="UniProtKB-KW"/>
</dbReference>
<sequence length="289" mass="33548">MPRMDLGLPYNHCSNTPCRDGFQSPSLLRCGGCQVVKYCGQPHQKAHRPRHKVQCIPIKQQKDKVVEEEQKLWADPGVDTAGENPFESIVGNFWFFKSTLPYMQARFDHITAILNRHNCEAAEMALDNSLDLLHLCRGDNLSVRSQDPALYLRLSRDQEAYDFINWYAVRDPSYDFHDTSLPFLEKHDEDAFEAVNEKPNFTNLSFFVALTLIKIRLMKDLEGLQKFVQSKSNAAGEARYDYLQEEAMSDILLKRPDIVAQDNYKEIIDELRRQVLQLYKMAKEKNLHF</sequence>
<reference evidence="5" key="2">
    <citation type="submission" date="2014-02" db="EMBL/GenBank/DDBJ databases">
        <title>Annotation of the Genome Sequence of Fusarium oxysporum Fo47.</title>
        <authorList>
            <consortium name="The Broad Institute Genomics Platform"/>
            <person name="Ma L.-J."/>
            <person name="Corby-Kistler H."/>
            <person name="Broz K."/>
            <person name="Gale L.R."/>
            <person name="Jonkers W."/>
            <person name="O'Donnell K."/>
            <person name="Ploetz R."/>
            <person name="Steinberg C."/>
            <person name="Schwartz D.C."/>
            <person name="VanEtten H."/>
            <person name="Zhou S."/>
            <person name="Young S.K."/>
            <person name="Zeng Q."/>
            <person name="Gargeya S."/>
            <person name="Fitzgerald M."/>
            <person name="Abouelleil A."/>
            <person name="Alvarado L."/>
            <person name="Chapman S.B."/>
            <person name="Gainer-Dewar J."/>
            <person name="Goldberg J."/>
            <person name="Griggs A."/>
            <person name="Gujja S."/>
            <person name="Hansen M."/>
            <person name="Howarth C."/>
            <person name="Imamovic A."/>
            <person name="Ireland A."/>
            <person name="Larimer J."/>
            <person name="McCowan C."/>
            <person name="Murphy C."/>
            <person name="Pearson M."/>
            <person name="Poon T.W."/>
            <person name="Priest M."/>
            <person name="Roberts A."/>
            <person name="Saif S."/>
            <person name="Shea T."/>
            <person name="Sykes S."/>
            <person name="Wortman J."/>
            <person name="Nusbaum C."/>
            <person name="Birren B."/>
        </authorList>
    </citation>
    <scope>NUCLEOTIDE SEQUENCE</scope>
    <source>
        <strain evidence="5">Fo47</strain>
    </source>
</reference>
<proteinExistence type="predicted"/>
<evidence type="ECO:0000256" key="1">
    <source>
        <dbReference type="ARBA" id="ARBA00022723"/>
    </source>
</evidence>
<evidence type="ECO:0000256" key="2">
    <source>
        <dbReference type="ARBA" id="ARBA00022771"/>
    </source>
</evidence>
<reference evidence="5" key="1">
    <citation type="submission" date="2011-06" db="EMBL/GenBank/DDBJ databases">
        <title>The Genome Sequence of Fusarium oxysporum Fo47.</title>
        <authorList>
            <consortium name="The Broad Institute Genome Sequencing Platform"/>
            <person name="Ma L.-J."/>
            <person name="Gale L.R."/>
            <person name="Schwartz D.C."/>
            <person name="Zhou S."/>
            <person name="Corby-Kistler H."/>
            <person name="Young S.K."/>
            <person name="Zeng Q."/>
            <person name="Gargeya S."/>
            <person name="Fitzgerald M."/>
            <person name="Haas B."/>
            <person name="Abouelleil A."/>
            <person name="Alvarado L."/>
            <person name="Arachchi H.M."/>
            <person name="Berlin A."/>
            <person name="Brown A."/>
            <person name="Chapman S.B."/>
            <person name="Chen Z."/>
            <person name="Dunbar C."/>
            <person name="Freedman E."/>
            <person name="Gearin G."/>
            <person name="Gellesch M."/>
            <person name="Goldberg J."/>
            <person name="Griggs A."/>
            <person name="Gujja S."/>
            <person name="Heiman D."/>
            <person name="Howarth C."/>
            <person name="Larson L."/>
            <person name="Lui A."/>
            <person name="MacDonald P.J.P."/>
            <person name="Mehta T."/>
            <person name="Montmayeur A."/>
            <person name="Murphy C."/>
            <person name="Neiman D."/>
            <person name="Pearson M."/>
            <person name="Priest M."/>
            <person name="Roberts A."/>
            <person name="Saif S."/>
            <person name="Shea T."/>
            <person name="Shenoy N."/>
            <person name="Sisk P."/>
            <person name="Stolte C."/>
            <person name="Sykes S."/>
            <person name="Wortman J."/>
            <person name="Nusbaum C."/>
            <person name="Birren B."/>
        </authorList>
    </citation>
    <scope>NUCLEOTIDE SEQUENCE [LARGE SCALE GENOMIC DNA]</scope>
    <source>
        <strain evidence="5">Fo47</strain>
    </source>
</reference>
<keyword evidence="3" id="KW-0862">Zinc</keyword>
<dbReference type="AlphaFoldDB" id="W9JE15"/>
<dbReference type="InterPro" id="IPR002893">
    <property type="entry name" value="Znf_MYND"/>
</dbReference>
<keyword evidence="2" id="KW-0863">Zinc-finger</keyword>
<dbReference type="VEuPathDB" id="FungiDB:FOZG_18351"/>
<dbReference type="HOGENOM" id="CLU_041470_1_0_1"/>
<evidence type="ECO:0000313" key="5">
    <source>
        <dbReference type="EMBL" id="EWZ27935.1"/>
    </source>
</evidence>
<evidence type="ECO:0000256" key="3">
    <source>
        <dbReference type="ARBA" id="ARBA00022833"/>
    </source>
</evidence>
<dbReference type="Gene3D" id="6.10.140.2220">
    <property type="match status" value="1"/>
</dbReference>
<name>W9JE15_FUSOX</name>
<evidence type="ECO:0000259" key="4">
    <source>
        <dbReference type="Pfam" id="PF01753"/>
    </source>
</evidence>
<gene>
    <name evidence="5" type="ORF">FOZG_18351</name>
</gene>
<keyword evidence="1" id="KW-0479">Metal-binding</keyword>
<dbReference type="SUPFAM" id="SSF144232">
    <property type="entry name" value="HIT/MYND zinc finger-like"/>
    <property type="match status" value="1"/>
</dbReference>
<dbReference type="Proteomes" id="UP000030766">
    <property type="component" value="Unassembled WGS sequence"/>
</dbReference>
<dbReference type="EMBL" id="KI981477">
    <property type="protein sequence ID" value="EWZ27935.1"/>
    <property type="molecule type" value="Genomic_DNA"/>
</dbReference>
<organism evidence="5">
    <name type="scientific">Fusarium oxysporum Fo47</name>
    <dbReference type="NCBI Taxonomy" id="660027"/>
    <lineage>
        <taxon>Eukaryota</taxon>
        <taxon>Fungi</taxon>
        <taxon>Dikarya</taxon>
        <taxon>Ascomycota</taxon>
        <taxon>Pezizomycotina</taxon>
        <taxon>Sordariomycetes</taxon>
        <taxon>Hypocreomycetidae</taxon>
        <taxon>Hypocreales</taxon>
        <taxon>Nectriaceae</taxon>
        <taxon>Fusarium</taxon>
        <taxon>Fusarium oxysporum species complex</taxon>
    </lineage>
</organism>
<dbReference type="Pfam" id="PF01753">
    <property type="entry name" value="zf-MYND"/>
    <property type="match status" value="1"/>
</dbReference>
<protein>
    <recommendedName>
        <fullName evidence="4">MYND-type domain-containing protein</fullName>
    </recommendedName>
</protein>